<dbReference type="RefSeq" id="WP_183304799.1">
    <property type="nucleotide sequence ID" value="NZ_JACIFD010000010.1"/>
</dbReference>
<organism evidence="8 9">
    <name type="scientific">Canibacter oris</name>
    <dbReference type="NCBI Taxonomy" id="1365628"/>
    <lineage>
        <taxon>Bacteria</taxon>
        <taxon>Bacillati</taxon>
        <taxon>Actinomycetota</taxon>
        <taxon>Actinomycetes</taxon>
        <taxon>Micrococcales</taxon>
        <taxon>Microbacteriaceae</taxon>
        <taxon>Canibacter</taxon>
    </lineage>
</organism>
<comment type="similarity">
    <text evidence="1">Belongs to the carbohydrate kinase PfkB family.</text>
</comment>
<dbReference type="CDD" id="cd01164">
    <property type="entry name" value="FruK_PfkB_like"/>
    <property type="match status" value="1"/>
</dbReference>
<evidence type="ECO:0000256" key="1">
    <source>
        <dbReference type="ARBA" id="ARBA00010688"/>
    </source>
</evidence>
<dbReference type="GO" id="GO:0008443">
    <property type="term" value="F:phosphofructokinase activity"/>
    <property type="evidence" value="ECO:0007669"/>
    <property type="project" value="TreeGrafter"/>
</dbReference>
<evidence type="ECO:0000259" key="7">
    <source>
        <dbReference type="Pfam" id="PF00294"/>
    </source>
</evidence>
<reference evidence="8" key="1">
    <citation type="submission" date="2020-08" db="EMBL/GenBank/DDBJ databases">
        <title>Sequencing the genomes of 1000 actinobacteria strains.</title>
        <authorList>
            <person name="Klenk H.-P."/>
        </authorList>
    </citation>
    <scope>NUCLEOTIDE SEQUENCE [LARGE SCALE GENOMIC DNA]</scope>
    <source>
        <strain evidence="8">DSM 27064</strain>
    </source>
</reference>
<evidence type="ECO:0000313" key="8">
    <source>
        <dbReference type="EMBL" id="MBB4071814.1"/>
    </source>
</evidence>
<evidence type="ECO:0000256" key="6">
    <source>
        <dbReference type="PIRNR" id="PIRNR000535"/>
    </source>
</evidence>
<evidence type="ECO:0000256" key="5">
    <source>
        <dbReference type="ARBA" id="ARBA00022840"/>
    </source>
</evidence>
<keyword evidence="4" id="KW-0418">Kinase</keyword>
<dbReference type="NCBIfam" id="TIGR03168">
    <property type="entry name" value="1-PFK"/>
    <property type="match status" value="1"/>
</dbReference>
<keyword evidence="2 6" id="KW-0808">Transferase</keyword>
<dbReference type="PANTHER" id="PTHR46566:SF5">
    <property type="entry name" value="1-PHOSPHOFRUCTOKINASE"/>
    <property type="match status" value="1"/>
</dbReference>
<feature type="domain" description="Carbohydrate kinase PfkB" evidence="7">
    <location>
        <begin position="9"/>
        <end position="290"/>
    </location>
</feature>
<dbReference type="Pfam" id="PF00294">
    <property type="entry name" value="PfkB"/>
    <property type="match status" value="1"/>
</dbReference>
<evidence type="ECO:0000313" key="9">
    <source>
        <dbReference type="Proteomes" id="UP000571183"/>
    </source>
</evidence>
<dbReference type="AlphaFoldDB" id="A0A840DFH2"/>
<dbReference type="PIRSF" id="PIRSF000535">
    <property type="entry name" value="1PFK/6PFK/LacC"/>
    <property type="match status" value="1"/>
</dbReference>
<comment type="caution">
    <text evidence="8">The sequence shown here is derived from an EMBL/GenBank/DDBJ whole genome shotgun (WGS) entry which is preliminary data.</text>
</comment>
<dbReference type="EMBL" id="JACIFD010000010">
    <property type="protein sequence ID" value="MBB4071814.1"/>
    <property type="molecule type" value="Genomic_DNA"/>
</dbReference>
<dbReference type="GO" id="GO:0005829">
    <property type="term" value="C:cytosol"/>
    <property type="evidence" value="ECO:0007669"/>
    <property type="project" value="TreeGrafter"/>
</dbReference>
<evidence type="ECO:0000256" key="2">
    <source>
        <dbReference type="ARBA" id="ARBA00022679"/>
    </source>
</evidence>
<keyword evidence="5" id="KW-0067">ATP-binding</keyword>
<dbReference type="InterPro" id="IPR029056">
    <property type="entry name" value="Ribokinase-like"/>
</dbReference>
<dbReference type="PANTHER" id="PTHR46566">
    <property type="entry name" value="1-PHOSPHOFRUCTOKINASE-RELATED"/>
    <property type="match status" value="1"/>
</dbReference>
<proteinExistence type="inferred from homology"/>
<keyword evidence="9" id="KW-1185">Reference proteome</keyword>
<dbReference type="SUPFAM" id="SSF53613">
    <property type="entry name" value="Ribokinase-like"/>
    <property type="match status" value="1"/>
</dbReference>
<gene>
    <name evidence="8" type="ORF">F5897_001133</name>
</gene>
<dbReference type="Gene3D" id="3.40.1190.20">
    <property type="match status" value="1"/>
</dbReference>
<dbReference type="Proteomes" id="UP000571183">
    <property type="component" value="Unassembled WGS sequence"/>
</dbReference>
<evidence type="ECO:0000256" key="3">
    <source>
        <dbReference type="ARBA" id="ARBA00022741"/>
    </source>
</evidence>
<accession>A0A840DFH2</accession>
<sequence>MILTFTPNPVLDITYHVPELQLGETHRVREPISLPGGKAVNVTRILAAAQQEVTQILPLGGATGKQVEDSLNSLHVPFQTVPVAGETRRAVVLVTDTETTNINEVGNPYSKAEWKVLEETVIAAMQNAKVFVLSGSLPPQTPADMVTKLVQAAQELKVHTIVDVSGPALLDAARAGAEMLKPNARELAEATGLSDPLEGAQKLLQLGAEMVLVSLGADGMMAVTKNGYRHAKLGYVIQGNTTGAGDAAVAACARKFLAQPSPLQDEAVLQAMLHDAVAWSAAAVQAEVAGEIVVTPEIEAAVTVGANQPLLAA</sequence>
<evidence type="ECO:0000256" key="4">
    <source>
        <dbReference type="ARBA" id="ARBA00022777"/>
    </source>
</evidence>
<dbReference type="GO" id="GO:0005524">
    <property type="term" value="F:ATP binding"/>
    <property type="evidence" value="ECO:0007669"/>
    <property type="project" value="UniProtKB-KW"/>
</dbReference>
<protein>
    <recommendedName>
        <fullName evidence="7">Carbohydrate kinase PfkB domain-containing protein</fullName>
    </recommendedName>
</protein>
<name>A0A840DFH2_9MICO</name>
<dbReference type="InterPro" id="IPR011611">
    <property type="entry name" value="PfkB_dom"/>
</dbReference>
<dbReference type="InterPro" id="IPR017583">
    <property type="entry name" value="Tagatose/fructose_Pkinase"/>
</dbReference>
<keyword evidence="3" id="KW-0547">Nucleotide-binding</keyword>